<dbReference type="SFLD" id="SFLDG01129">
    <property type="entry name" value="C1.5:_HAD__Beta-PGM__Phosphata"/>
    <property type="match status" value="1"/>
</dbReference>
<dbReference type="EMBL" id="AAQH01000005">
    <property type="protein sequence ID" value="EAT12645.1"/>
    <property type="molecule type" value="Genomic_DNA"/>
</dbReference>
<evidence type="ECO:0000313" key="2">
    <source>
        <dbReference type="Proteomes" id="UP000004263"/>
    </source>
</evidence>
<keyword evidence="1" id="KW-0378">Hydrolase</keyword>
<dbReference type="STRING" id="207949.RED65_13212"/>
<dbReference type="Proteomes" id="UP000004263">
    <property type="component" value="Unassembled WGS sequence"/>
</dbReference>
<dbReference type="HOGENOM" id="CLU_045011_11_3_6"/>
<dbReference type="InterPro" id="IPR023214">
    <property type="entry name" value="HAD_sf"/>
</dbReference>
<gene>
    <name evidence="1" type="ORF">RED65_13212</name>
</gene>
<dbReference type="Gene3D" id="1.10.260.80">
    <property type="match status" value="1"/>
</dbReference>
<protein>
    <submittedName>
        <fullName evidence="1">Putative hydrolase/phosphatase protein</fullName>
    </submittedName>
</protein>
<dbReference type="AlphaFoldDB" id="Q1N3E6"/>
<dbReference type="InterPro" id="IPR036412">
    <property type="entry name" value="HAD-like_sf"/>
</dbReference>
<dbReference type="Gene3D" id="3.40.50.1000">
    <property type="entry name" value="HAD superfamily/HAD-like"/>
    <property type="match status" value="1"/>
</dbReference>
<dbReference type="InterPro" id="IPR006439">
    <property type="entry name" value="HAD-SF_hydro_IA"/>
</dbReference>
<dbReference type="PANTHER" id="PTHR43885">
    <property type="entry name" value="HALOACID DEHALOGENASE-LIKE HYDROLASE"/>
    <property type="match status" value="1"/>
</dbReference>
<dbReference type="NCBIfam" id="TIGR01549">
    <property type="entry name" value="HAD-SF-IA-v1"/>
    <property type="match status" value="1"/>
</dbReference>
<dbReference type="PANTHER" id="PTHR43885:SF1">
    <property type="entry name" value="SUPERFAMILY HYDROLASE, PUTATIVE (AFU_ORTHOLOGUE AFUA_4G13290)-RELATED"/>
    <property type="match status" value="1"/>
</dbReference>
<name>Q1N3E6_9GAMM</name>
<dbReference type="PROSITE" id="PS01228">
    <property type="entry name" value="COF_1"/>
    <property type="match status" value="1"/>
</dbReference>
<sequence>MNVSSVPIKAIIFDLDGTLVSSRLDFAYLKRELACPKNVDLLEHVNHLPEAQKVEAHRFIYNHEMEDAAQSSWLPGAQEFVDLCLSKKIPMAIITRNMRDAAMLKIQHNNIPIDLVLTRDDAPPKPNPEGLLRVANKWRLNPDNIMYIGDFLYDIEAAINAEMWSCLYAPEELSDYAHKADLVIQDFSELEHKITF</sequence>
<dbReference type="OrthoDB" id="5623813at2"/>
<evidence type="ECO:0000313" key="1">
    <source>
        <dbReference type="EMBL" id="EAT12645.1"/>
    </source>
</evidence>
<dbReference type="SUPFAM" id="SSF56784">
    <property type="entry name" value="HAD-like"/>
    <property type="match status" value="1"/>
</dbReference>
<dbReference type="Pfam" id="PF13419">
    <property type="entry name" value="HAD_2"/>
    <property type="match status" value="1"/>
</dbReference>
<dbReference type="InterPro" id="IPR041492">
    <property type="entry name" value="HAD_2"/>
</dbReference>
<keyword evidence="2" id="KW-1185">Reference proteome</keyword>
<dbReference type="NCBIfam" id="TIGR01509">
    <property type="entry name" value="HAD-SF-IA-v3"/>
    <property type="match status" value="1"/>
</dbReference>
<accession>Q1N3E6</accession>
<comment type="caution">
    <text evidence="1">The sequence shown here is derived from an EMBL/GenBank/DDBJ whole genome shotgun (WGS) entry which is preliminary data.</text>
</comment>
<dbReference type="GO" id="GO:0016787">
    <property type="term" value="F:hydrolase activity"/>
    <property type="evidence" value="ECO:0007669"/>
    <property type="project" value="UniProtKB-KW"/>
</dbReference>
<organism evidence="1 2">
    <name type="scientific">Bermanella marisrubri</name>
    <dbReference type="NCBI Taxonomy" id="207949"/>
    <lineage>
        <taxon>Bacteria</taxon>
        <taxon>Pseudomonadati</taxon>
        <taxon>Pseudomonadota</taxon>
        <taxon>Gammaproteobacteria</taxon>
        <taxon>Oceanospirillales</taxon>
        <taxon>Oceanospirillaceae</taxon>
        <taxon>Bermanella</taxon>
    </lineage>
</organism>
<reference evidence="1 2" key="1">
    <citation type="submission" date="2006-03" db="EMBL/GenBank/DDBJ databases">
        <authorList>
            <person name="Pinhassi J."/>
            <person name="Pedros-Alio C."/>
            <person name="Ferriera S."/>
            <person name="Johnson J."/>
            <person name="Kravitz S."/>
            <person name="Halpern A."/>
            <person name="Remington K."/>
            <person name="Beeson K."/>
            <person name="Tran B."/>
            <person name="Rogers Y.-H."/>
            <person name="Friedman R."/>
            <person name="Venter J.C."/>
        </authorList>
    </citation>
    <scope>NUCLEOTIDE SEQUENCE [LARGE SCALE GENOMIC DNA]</scope>
    <source>
        <strain evidence="1 2">RED65</strain>
    </source>
</reference>
<proteinExistence type="predicted"/>
<dbReference type="SFLD" id="SFLDS00003">
    <property type="entry name" value="Haloacid_Dehalogenase"/>
    <property type="match status" value="1"/>
</dbReference>
<dbReference type="RefSeq" id="WP_007018434.1">
    <property type="nucleotide sequence ID" value="NZ_CH724117.1"/>
</dbReference>